<organism evidence="1 2">
    <name type="scientific">Kickxella alabastrina</name>
    <dbReference type="NCBI Taxonomy" id="61397"/>
    <lineage>
        <taxon>Eukaryota</taxon>
        <taxon>Fungi</taxon>
        <taxon>Fungi incertae sedis</taxon>
        <taxon>Zoopagomycota</taxon>
        <taxon>Kickxellomycotina</taxon>
        <taxon>Kickxellomycetes</taxon>
        <taxon>Kickxellales</taxon>
        <taxon>Kickxellaceae</taxon>
        <taxon>Kickxella</taxon>
    </lineage>
</organism>
<dbReference type="EC" id="1.5.1.3" evidence="1"/>
<keyword evidence="2" id="KW-1185">Reference proteome</keyword>
<name>A0ACC1IPU4_9FUNG</name>
<sequence>MLAAEPKLKPRLKPKLRLKVLCLHGYTQDASIFKTMLRNHTTELQPNVDFVFIDAPNILRPYDIDGIDHMARTAAAAKLDGVEPRELKGWYSLKNDNPEIVQGLNESIVFLDTVLDEQGPFDGIFGFSQGLWNFETVL</sequence>
<accession>A0ACC1IPU4</accession>
<dbReference type="EMBL" id="JANBPG010000237">
    <property type="protein sequence ID" value="KAJ1898458.1"/>
    <property type="molecule type" value="Genomic_DNA"/>
</dbReference>
<reference evidence="1" key="1">
    <citation type="submission" date="2022-07" db="EMBL/GenBank/DDBJ databases">
        <title>Phylogenomic reconstructions and comparative analyses of Kickxellomycotina fungi.</title>
        <authorList>
            <person name="Reynolds N.K."/>
            <person name="Stajich J.E."/>
            <person name="Barry K."/>
            <person name="Grigoriev I.V."/>
            <person name="Crous P."/>
            <person name="Smith M.E."/>
        </authorList>
    </citation>
    <scope>NUCLEOTIDE SEQUENCE</scope>
    <source>
        <strain evidence="1">Benny 63K</strain>
    </source>
</reference>
<evidence type="ECO:0000313" key="2">
    <source>
        <dbReference type="Proteomes" id="UP001150581"/>
    </source>
</evidence>
<keyword evidence="1" id="KW-0378">Hydrolase</keyword>
<proteinExistence type="predicted"/>
<keyword evidence="1" id="KW-0560">Oxidoreductase</keyword>
<comment type="caution">
    <text evidence="1">The sequence shown here is derived from an EMBL/GenBank/DDBJ whole genome shotgun (WGS) entry which is preliminary data.</text>
</comment>
<dbReference type="Proteomes" id="UP001150581">
    <property type="component" value="Unassembled WGS sequence"/>
</dbReference>
<protein>
    <submittedName>
        <fullName evidence="1">Family of serine hydrolases 3</fullName>
        <ecNumber evidence="1">1.5.1.3</ecNumber>
    </submittedName>
</protein>
<gene>
    <name evidence="1" type="primary">FSH3</name>
    <name evidence="1" type="ORF">LPJ66_002739</name>
</gene>
<evidence type="ECO:0000313" key="1">
    <source>
        <dbReference type="EMBL" id="KAJ1898458.1"/>
    </source>
</evidence>